<name>A0ABN9DFT3_9NEOB</name>
<accession>A0ABN9DFT3</accession>
<feature type="region of interest" description="Disordered" evidence="1">
    <location>
        <begin position="28"/>
        <end position="51"/>
    </location>
</feature>
<organism evidence="2 3">
    <name type="scientific">Staurois parvus</name>
    <dbReference type="NCBI Taxonomy" id="386267"/>
    <lineage>
        <taxon>Eukaryota</taxon>
        <taxon>Metazoa</taxon>
        <taxon>Chordata</taxon>
        <taxon>Craniata</taxon>
        <taxon>Vertebrata</taxon>
        <taxon>Euteleostomi</taxon>
        <taxon>Amphibia</taxon>
        <taxon>Batrachia</taxon>
        <taxon>Anura</taxon>
        <taxon>Neobatrachia</taxon>
        <taxon>Ranoidea</taxon>
        <taxon>Ranidae</taxon>
        <taxon>Staurois</taxon>
    </lineage>
</organism>
<dbReference type="Proteomes" id="UP001162483">
    <property type="component" value="Unassembled WGS sequence"/>
</dbReference>
<protein>
    <submittedName>
        <fullName evidence="2">Uncharacterized protein</fullName>
    </submittedName>
</protein>
<evidence type="ECO:0000256" key="1">
    <source>
        <dbReference type="SAM" id="MobiDB-lite"/>
    </source>
</evidence>
<gene>
    <name evidence="2" type="ORF">SPARVUS_LOCUS7248829</name>
</gene>
<reference evidence="2" key="1">
    <citation type="submission" date="2023-05" db="EMBL/GenBank/DDBJ databases">
        <authorList>
            <person name="Stuckert A."/>
        </authorList>
    </citation>
    <scope>NUCLEOTIDE SEQUENCE</scope>
</reference>
<keyword evidence="3" id="KW-1185">Reference proteome</keyword>
<evidence type="ECO:0000313" key="2">
    <source>
        <dbReference type="EMBL" id="CAI9571460.1"/>
    </source>
</evidence>
<proteinExistence type="predicted"/>
<comment type="caution">
    <text evidence="2">The sequence shown here is derived from an EMBL/GenBank/DDBJ whole genome shotgun (WGS) entry which is preliminary data.</text>
</comment>
<sequence>MLSLECIAREVFFLVVGAFEPHRADQHCPEGQGSCSLIGQSEEYDNSSYKL</sequence>
<dbReference type="EMBL" id="CATNWA010014404">
    <property type="protein sequence ID" value="CAI9571460.1"/>
    <property type="molecule type" value="Genomic_DNA"/>
</dbReference>
<evidence type="ECO:0000313" key="3">
    <source>
        <dbReference type="Proteomes" id="UP001162483"/>
    </source>
</evidence>